<dbReference type="EMBL" id="KE345322">
    <property type="protein sequence ID" value="EXC01145.1"/>
    <property type="molecule type" value="Genomic_DNA"/>
</dbReference>
<protein>
    <submittedName>
        <fullName evidence="1">Uncharacterized protein</fullName>
    </submittedName>
</protein>
<proteinExistence type="predicted"/>
<sequence>MGSNDRFFCVVSCNDRGGAGAGAGAGAEEAEAAVGPEEDLPSDCAFVNRRSFSHIHRFTSTM</sequence>
<reference evidence="2" key="1">
    <citation type="submission" date="2013-01" db="EMBL/GenBank/DDBJ databases">
        <title>Draft Genome Sequence of a Mulberry Tree, Morus notabilis C.K. Schneid.</title>
        <authorList>
            <person name="He N."/>
            <person name="Zhao S."/>
        </authorList>
    </citation>
    <scope>NUCLEOTIDE SEQUENCE</scope>
</reference>
<dbReference type="Proteomes" id="UP000030645">
    <property type="component" value="Unassembled WGS sequence"/>
</dbReference>
<accession>W9RP35</accession>
<evidence type="ECO:0000313" key="1">
    <source>
        <dbReference type="EMBL" id="EXC01145.1"/>
    </source>
</evidence>
<name>W9RP35_9ROSA</name>
<evidence type="ECO:0000313" key="2">
    <source>
        <dbReference type="Proteomes" id="UP000030645"/>
    </source>
</evidence>
<organism evidence="1 2">
    <name type="scientific">Morus notabilis</name>
    <dbReference type="NCBI Taxonomy" id="981085"/>
    <lineage>
        <taxon>Eukaryota</taxon>
        <taxon>Viridiplantae</taxon>
        <taxon>Streptophyta</taxon>
        <taxon>Embryophyta</taxon>
        <taxon>Tracheophyta</taxon>
        <taxon>Spermatophyta</taxon>
        <taxon>Magnoliopsida</taxon>
        <taxon>eudicotyledons</taxon>
        <taxon>Gunneridae</taxon>
        <taxon>Pentapetalae</taxon>
        <taxon>rosids</taxon>
        <taxon>fabids</taxon>
        <taxon>Rosales</taxon>
        <taxon>Moraceae</taxon>
        <taxon>Moreae</taxon>
        <taxon>Morus</taxon>
    </lineage>
</organism>
<keyword evidence="2" id="KW-1185">Reference proteome</keyword>
<dbReference type="AlphaFoldDB" id="W9RP35"/>
<gene>
    <name evidence="1" type="ORF">L484_025518</name>
</gene>